<dbReference type="RefSeq" id="WP_219801158.1">
    <property type="nucleotide sequence ID" value="NZ_CP080096.1"/>
</dbReference>
<organism evidence="2 3">
    <name type="scientific">Paraburkholderia edwinii</name>
    <dbReference type="NCBI Taxonomy" id="2861782"/>
    <lineage>
        <taxon>Bacteria</taxon>
        <taxon>Pseudomonadati</taxon>
        <taxon>Pseudomonadota</taxon>
        <taxon>Betaproteobacteria</taxon>
        <taxon>Burkholderiales</taxon>
        <taxon>Burkholderiaceae</taxon>
        <taxon>Paraburkholderia</taxon>
    </lineage>
</organism>
<sequence>MYQSDATQFLNSLKTKNPRLEEDQRKGRALLWDKQAIDLDEQATLRRSRVAQPPYPYFMTV</sequence>
<evidence type="ECO:0000256" key="1">
    <source>
        <dbReference type="SAM" id="MobiDB-lite"/>
    </source>
</evidence>
<dbReference type="InterPro" id="IPR021853">
    <property type="entry name" value="DUF3460"/>
</dbReference>
<name>A0ABX8URV5_9BURK</name>
<keyword evidence="3" id="KW-1185">Reference proteome</keyword>
<accession>A0ABX8URV5</accession>
<feature type="region of interest" description="Disordered" evidence="1">
    <location>
        <begin position="1"/>
        <end position="21"/>
    </location>
</feature>
<dbReference type="Proteomes" id="UP000826462">
    <property type="component" value="Chromosome 2"/>
</dbReference>
<gene>
    <name evidence="2" type="ORF">KZJ38_32625</name>
</gene>
<reference evidence="2 3" key="1">
    <citation type="submission" date="2021-07" db="EMBL/GenBank/DDBJ databases">
        <title>Paraburkholderia edwinii protects Aspergillus sp. from phenazines by acting as a toxin sponge.</title>
        <authorList>
            <person name="Dahlstrom K.M."/>
            <person name="Newman D.K."/>
        </authorList>
    </citation>
    <scope>NUCLEOTIDE SEQUENCE [LARGE SCALE GENOMIC DNA]</scope>
    <source>
        <strain evidence="2 3">Pe01</strain>
    </source>
</reference>
<dbReference type="EMBL" id="CP080096">
    <property type="protein sequence ID" value="QYD71729.1"/>
    <property type="molecule type" value="Genomic_DNA"/>
</dbReference>
<feature type="compositionally biased region" description="Polar residues" evidence="1">
    <location>
        <begin position="1"/>
        <end position="15"/>
    </location>
</feature>
<proteinExistence type="predicted"/>
<dbReference type="Pfam" id="PF11943">
    <property type="entry name" value="DUF3460"/>
    <property type="match status" value="1"/>
</dbReference>
<protein>
    <submittedName>
        <fullName evidence="2">DUF3460 family protein</fullName>
    </submittedName>
</protein>
<evidence type="ECO:0000313" key="2">
    <source>
        <dbReference type="EMBL" id="QYD71729.1"/>
    </source>
</evidence>
<evidence type="ECO:0000313" key="3">
    <source>
        <dbReference type="Proteomes" id="UP000826462"/>
    </source>
</evidence>